<dbReference type="PANTHER" id="PTHR34595">
    <property type="entry name" value="BLR5612 PROTEIN"/>
    <property type="match status" value="1"/>
</dbReference>
<dbReference type="Pfam" id="PF04168">
    <property type="entry name" value="Alpha-E"/>
    <property type="match status" value="1"/>
</dbReference>
<feature type="domain" description="DUF403" evidence="1">
    <location>
        <begin position="1"/>
        <end position="305"/>
    </location>
</feature>
<name>A0AA48HHM5_9ALTE</name>
<proteinExistence type="predicted"/>
<reference evidence="2" key="1">
    <citation type="submission" date="2023-01" db="EMBL/GenBank/DDBJ databases">
        <title>Complete genome sequence of Planctobacterium marinum strain Dej080120_11.</title>
        <authorList>
            <person name="Ueki S."/>
            <person name="Maruyama F."/>
        </authorList>
    </citation>
    <scope>NUCLEOTIDE SEQUENCE</scope>
    <source>
        <strain evidence="2">Dej080120_11</strain>
    </source>
</reference>
<dbReference type="AlphaFoldDB" id="A0AA48HHM5"/>
<dbReference type="InterPro" id="IPR007296">
    <property type="entry name" value="DUF403"/>
</dbReference>
<keyword evidence="3" id="KW-1185">Reference proteome</keyword>
<evidence type="ECO:0000259" key="1">
    <source>
        <dbReference type="Pfam" id="PF04168"/>
    </source>
</evidence>
<dbReference type="InterPro" id="IPR051680">
    <property type="entry name" value="ATP-dep_Glu-Cys_Ligase-2"/>
</dbReference>
<dbReference type="Proteomes" id="UP001333710">
    <property type="component" value="Chromosome"/>
</dbReference>
<gene>
    <name evidence="2" type="ORF">MACH26_26090</name>
</gene>
<evidence type="ECO:0000313" key="3">
    <source>
        <dbReference type="Proteomes" id="UP001333710"/>
    </source>
</evidence>
<sequence length="319" mass="37343">MLARVVETLYWMARYVERAENMARLINVNNNLLLDLPKGVSLGWEPLIDIVGEREAYCEVHSNFNERTVIKFLLERNDTSQVSLNYCLWAARENARTVRDVLPREAWERLNSLYHFAKDNVSEGLNKKRRFAYLEEVIFRIQSFYGLIQGTLNHDESYLFFRLGCNLERAEMTSRIVDVRSANLVTEEESEPFQNIQWMSVLKSMDAYQMYRQSMNVKVKRAQVLNFLMQSETFPRSILFCINDIGMRLCDLPRNEAPLRQLMKVKRRVSEQDVLTLKQQGLHDAIDDIQLELSKVHNSVSEHYFLSGMIAAQQSQSQN</sequence>
<accession>A0AA48HHM5</accession>
<protein>
    <recommendedName>
        <fullName evidence="1">DUF403 domain-containing protein</fullName>
    </recommendedName>
</protein>
<dbReference type="KEGG" id="pmaw:MACH26_26090"/>
<dbReference type="RefSeq" id="WP_338293079.1">
    <property type="nucleotide sequence ID" value="NZ_AP027272.1"/>
</dbReference>
<dbReference type="PANTHER" id="PTHR34595:SF7">
    <property type="entry name" value="SLL1039 PROTEIN"/>
    <property type="match status" value="1"/>
</dbReference>
<dbReference type="EMBL" id="AP027272">
    <property type="protein sequence ID" value="BDX07088.1"/>
    <property type="molecule type" value="Genomic_DNA"/>
</dbReference>
<evidence type="ECO:0000313" key="2">
    <source>
        <dbReference type="EMBL" id="BDX07088.1"/>
    </source>
</evidence>
<organism evidence="2 3">
    <name type="scientific">Planctobacterium marinum</name>
    <dbReference type="NCBI Taxonomy" id="1631968"/>
    <lineage>
        <taxon>Bacteria</taxon>
        <taxon>Pseudomonadati</taxon>
        <taxon>Pseudomonadota</taxon>
        <taxon>Gammaproteobacteria</taxon>
        <taxon>Alteromonadales</taxon>
        <taxon>Alteromonadaceae</taxon>
        <taxon>Planctobacterium</taxon>
    </lineage>
</organism>